<dbReference type="SFLD" id="SFLDG01067">
    <property type="entry name" value="SPASM/twitch_domain_containing"/>
    <property type="match status" value="1"/>
</dbReference>
<accession>A0A0J1FQH0</accession>
<evidence type="ECO:0000256" key="3">
    <source>
        <dbReference type="ARBA" id="ARBA00023004"/>
    </source>
</evidence>
<sequence length="274" mass="30603">MAFDTFTIILSNYCNLRCPFCLQAASVADDEVSAVDLIKFLSKYPLRTLKLTGGETLSGPVFPKTKLLYDYGISRGASIQVNTNGTFAFNDNPDKDLLMFQVSLDGLKTKHDSIRGKGVFDKAIKFIKTQQKRGYKLKIMNVITPETTTGELGEFVDYCLSTLNIRPHFQFAAPVGRAVGLRHAFDLERINSTVEFLIDKGCDETTRRIAFVGDCSIPQGRSSNLGIDHHGNLISCPILQDYKIGTIYEDLSDSKIRQRFARSKVSRCTCTFPQ</sequence>
<evidence type="ECO:0000313" key="6">
    <source>
        <dbReference type="EMBL" id="KLU65739.1"/>
    </source>
</evidence>
<keyword evidence="3" id="KW-0408">Iron</keyword>
<organism evidence="6 7">
    <name type="scientific">Desulfosporosinus acididurans</name>
    <dbReference type="NCBI Taxonomy" id="476652"/>
    <lineage>
        <taxon>Bacteria</taxon>
        <taxon>Bacillati</taxon>
        <taxon>Bacillota</taxon>
        <taxon>Clostridia</taxon>
        <taxon>Eubacteriales</taxon>
        <taxon>Desulfitobacteriaceae</taxon>
        <taxon>Desulfosporosinus</taxon>
    </lineage>
</organism>
<dbReference type="InterPro" id="IPR058240">
    <property type="entry name" value="rSAM_sf"/>
</dbReference>
<keyword evidence="2" id="KW-0479">Metal-binding</keyword>
<dbReference type="Gene3D" id="3.20.20.70">
    <property type="entry name" value="Aldolase class I"/>
    <property type="match status" value="1"/>
</dbReference>
<feature type="domain" description="Radical SAM core" evidence="5">
    <location>
        <begin position="8"/>
        <end position="158"/>
    </location>
</feature>
<dbReference type="Proteomes" id="UP000036356">
    <property type="component" value="Unassembled WGS sequence"/>
</dbReference>
<dbReference type="InterPro" id="IPR013785">
    <property type="entry name" value="Aldolase_TIM"/>
</dbReference>
<comment type="caution">
    <text evidence="6">The sequence shown here is derived from an EMBL/GenBank/DDBJ whole genome shotgun (WGS) entry which is preliminary data.</text>
</comment>
<name>A0A0J1FQH0_9FIRM</name>
<evidence type="ECO:0000256" key="2">
    <source>
        <dbReference type="ARBA" id="ARBA00022723"/>
    </source>
</evidence>
<evidence type="ECO:0000256" key="4">
    <source>
        <dbReference type="ARBA" id="ARBA00023014"/>
    </source>
</evidence>
<dbReference type="InterPro" id="IPR050377">
    <property type="entry name" value="Radical_SAM_PqqE_MftC-like"/>
</dbReference>
<dbReference type="GO" id="GO:0051536">
    <property type="term" value="F:iron-sulfur cluster binding"/>
    <property type="evidence" value="ECO:0007669"/>
    <property type="project" value="UniProtKB-KW"/>
</dbReference>
<reference evidence="6 7" key="1">
    <citation type="submission" date="2015-06" db="EMBL/GenBank/DDBJ databases">
        <title>Draft genome of the moderately acidophilic sulfate reducer Candidatus Desulfosporosinus acididurans strain M1.</title>
        <authorList>
            <person name="Poehlein A."/>
            <person name="Petzsch P."/>
            <person name="Johnson B.D."/>
            <person name="Schloemann M."/>
            <person name="Daniel R."/>
            <person name="Muehling M."/>
        </authorList>
    </citation>
    <scope>NUCLEOTIDE SEQUENCE [LARGE SCALE GENOMIC DNA]</scope>
    <source>
        <strain evidence="6 7">M1</strain>
    </source>
</reference>
<dbReference type="GO" id="GO:0003824">
    <property type="term" value="F:catalytic activity"/>
    <property type="evidence" value="ECO:0007669"/>
    <property type="project" value="InterPro"/>
</dbReference>
<evidence type="ECO:0000256" key="1">
    <source>
        <dbReference type="ARBA" id="ARBA00022691"/>
    </source>
</evidence>
<dbReference type="SFLD" id="SFLDS00029">
    <property type="entry name" value="Radical_SAM"/>
    <property type="match status" value="1"/>
</dbReference>
<keyword evidence="4" id="KW-0411">Iron-sulfur</keyword>
<dbReference type="STRING" id="476652.DEAC_c23690"/>
<dbReference type="GO" id="GO:0046872">
    <property type="term" value="F:metal ion binding"/>
    <property type="evidence" value="ECO:0007669"/>
    <property type="project" value="UniProtKB-KW"/>
</dbReference>
<dbReference type="CDD" id="cd01335">
    <property type="entry name" value="Radical_SAM"/>
    <property type="match status" value="1"/>
</dbReference>
<dbReference type="PATRIC" id="fig|476652.3.peg.2462"/>
<dbReference type="PANTHER" id="PTHR11228">
    <property type="entry name" value="RADICAL SAM DOMAIN PROTEIN"/>
    <property type="match status" value="1"/>
</dbReference>
<gene>
    <name evidence="6" type="primary">moaA_1</name>
    <name evidence="6" type="ORF">DEAC_c23690</name>
</gene>
<dbReference type="AlphaFoldDB" id="A0A0J1FQH0"/>
<dbReference type="SUPFAM" id="SSF102114">
    <property type="entry name" value="Radical SAM enzymes"/>
    <property type="match status" value="1"/>
</dbReference>
<dbReference type="InterPro" id="IPR007197">
    <property type="entry name" value="rSAM"/>
</dbReference>
<keyword evidence="7" id="KW-1185">Reference proteome</keyword>
<dbReference type="PANTHER" id="PTHR11228:SF35">
    <property type="entry name" value="MOLYBDENUM COFACTOR BIOSYNTHESIS PROTEIN A-RELATED"/>
    <property type="match status" value="1"/>
</dbReference>
<evidence type="ECO:0000313" key="7">
    <source>
        <dbReference type="Proteomes" id="UP000036356"/>
    </source>
</evidence>
<keyword evidence="1" id="KW-0949">S-adenosyl-L-methionine</keyword>
<dbReference type="RefSeq" id="WP_053006396.1">
    <property type="nucleotide sequence ID" value="NZ_LDZY01000007.1"/>
</dbReference>
<evidence type="ECO:0000259" key="5">
    <source>
        <dbReference type="Pfam" id="PF04055"/>
    </source>
</evidence>
<dbReference type="EMBL" id="LDZY01000007">
    <property type="protein sequence ID" value="KLU65739.1"/>
    <property type="molecule type" value="Genomic_DNA"/>
</dbReference>
<dbReference type="Pfam" id="PF04055">
    <property type="entry name" value="Radical_SAM"/>
    <property type="match status" value="1"/>
</dbReference>
<protein>
    <submittedName>
        <fullName evidence="6">Cyclic pyranopterin monophosphate synthase</fullName>
    </submittedName>
</protein>
<proteinExistence type="predicted"/>